<evidence type="ECO:0000313" key="1">
    <source>
        <dbReference type="EMBL" id="CAB3394476.1"/>
    </source>
</evidence>
<proteinExistence type="predicted"/>
<dbReference type="Proteomes" id="UP000501793">
    <property type="component" value="Chromosome"/>
</dbReference>
<sequence>MIDRWIPPLQGLVTRGRPDERSGRRRRLRPLLGAATMWIAAAGFLGEIIIAEPPVQAADSPVHIRAEEVVAVPVGNQLKVFDSFTLDASAGTPVNLHLPRGHSDVQVATDTATSYTKTAEGVSWPRGLPPGVQSLAITYALPFDNGKGDIEFSQPYNVDSLSLLVPQGRAALIAQGLYPVTQVVDLQGMKFRRFTKPDLPAGVPWTASIQAIPQAGEVAPGSIAVPPGLPVIGAGYKYTEFKALINLLLVAFVVILGVIGLRRRQERLAGRLSEMHKQLVDQWASLEIDRRRGAVPEEEYRRRRGNLLRRLLAVERQKRSMGHSD</sequence>
<reference evidence="1" key="1">
    <citation type="submission" date="2020-04" db="EMBL/GenBank/DDBJ databases">
        <authorList>
            <person name="Hogendoorn C."/>
        </authorList>
    </citation>
    <scope>NUCLEOTIDE SEQUENCE</scope>
    <source>
        <strain evidence="1">FAVT5</strain>
    </source>
</reference>
<gene>
    <name evidence="1" type="ORF">FAVT5_2901</name>
</gene>
<accession>A0ACA8ZEW7</accession>
<dbReference type="EMBL" id="LR792684">
    <property type="protein sequence ID" value="CAB3394476.1"/>
    <property type="molecule type" value="Genomic_DNA"/>
</dbReference>
<name>A0ACA8ZEW7_9BACL</name>
<protein>
    <submittedName>
        <fullName evidence="1">Uncharacterized protein</fullName>
    </submittedName>
</protein>
<keyword evidence="2" id="KW-1185">Reference proteome</keyword>
<organism evidence="1 2">
    <name type="scientific">Kyrpidia spormannii</name>
    <dbReference type="NCBI Taxonomy" id="2055160"/>
    <lineage>
        <taxon>Bacteria</taxon>
        <taxon>Bacillati</taxon>
        <taxon>Bacillota</taxon>
        <taxon>Bacilli</taxon>
        <taxon>Bacillales</taxon>
        <taxon>Alicyclobacillaceae</taxon>
        <taxon>Kyrpidia</taxon>
    </lineage>
</organism>
<evidence type="ECO:0000313" key="2">
    <source>
        <dbReference type="Proteomes" id="UP000501793"/>
    </source>
</evidence>